<dbReference type="EMBL" id="MU128944">
    <property type="protein sequence ID" value="KAF9516010.1"/>
    <property type="molecule type" value="Genomic_DNA"/>
</dbReference>
<dbReference type="InterPro" id="IPR052178">
    <property type="entry name" value="Sec_Metab_Biosynth_SDR"/>
</dbReference>
<dbReference type="PANTHER" id="PTHR43618">
    <property type="entry name" value="7-ALPHA-HYDROXYSTEROID DEHYDROGENASE"/>
    <property type="match status" value="1"/>
</dbReference>
<keyword evidence="3" id="KW-0560">Oxidoreductase</keyword>
<gene>
    <name evidence="5" type="ORF">BS47DRAFT_1443766</name>
</gene>
<dbReference type="SUPFAM" id="SSF51735">
    <property type="entry name" value="NAD(P)-binding Rossmann-fold domains"/>
    <property type="match status" value="1"/>
</dbReference>
<evidence type="ECO:0000256" key="4">
    <source>
        <dbReference type="RuleBase" id="RU000363"/>
    </source>
</evidence>
<evidence type="ECO:0000313" key="6">
    <source>
        <dbReference type="Proteomes" id="UP000886523"/>
    </source>
</evidence>
<reference evidence="5" key="1">
    <citation type="journal article" date="2020" name="Nat. Commun.">
        <title>Large-scale genome sequencing of mycorrhizal fungi provides insights into the early evolution of symbiotic traits.</title>
        <authorList>
            <person name="Miyauchi S."/>
            <person name="Kiss E."/>
            <person name="Kuo A."/>
            <person name="Drula E."/>
            <person name="Kohler A."/>
            <person name="Sanchez-Garcia M."/>
            <person name="Morin E."/>
            <person name="Andreopoulos B."/>
            <person name="Barry K.W."/>
            <person name="Bonito G."/>
            <person name="Buee M."/>
            <person name="Carver A."/>
            <person name="Chen C."/>
            <person name="Cichocki N."/>
            <person name="Clum A."/>
            <person name="Culley D."/>
            <person name="Crous P.W."/>
            <person name="Fauchery L."/>
            <person name="Girlanda M."/>
            <person name="Hayes R.D."/>
            <person name="Keri Z."/>
            <person name="LaButti K."/>
            <person name="Lipzen A."/>
            <person name="Lombard V."/>
            <person name="Magnuson J."/>
            <person name="Maillard F."/>
            <person name="Murat C."/>
            <person name="Nolan M."/>
            <person name="Ohm R.A."/>
            <person name="Pangilinan J."/>
            <person name="Pereira M.F."/>
            <person name="Perotto S."/>
            <person name="Peter M."/>
            <person name="Pfister S."/>
            <person name="Riley R."/>
            <person name="Sitrit Y."/>
            <person name="Stielow J.B."/>
            <person name="Szollosi G."/>
            <person name="Zifcakova L."/>
            <person name="Stursova M."/>
            <person name="Spatafora J.W."/>
            <person name="Tedersoo L."/>
            <person name="Vaario L.M."/>
            <person name="Yamada A."/>
            <person name="Yan M."/>
            <person name="Wang P."/>
            <person name="Xu J."/>
            <person name="Bruns T."/>
            <person name="Baldrian P."/>
            <person name="Vilgalys R."/>
            <person name="Dunand C."/>
            <person name="Henrissat B."/>
            <person name="Grigoriev I.V."/>
            <person name="Hibbett D."/>
            <person name="Nagy L.G."/>
            <person name="Martin F.M."/>
        </authorList>
    </citation>
    <scope>NUCLEOTIDE SEQUENCE</scope>
    <source>
        <strain evidence="5">UP504</strain>
    </source>
</reference>
<keyword evidence="2" id="KW-0521">NADP</keyword>
<dbReference type="AlphaFoldDB" id="A0A9P6DZI6"/>
<evidence type="ECO:0000256" key="2">
    <source>
        <dbReference type="ARBA" id="ARBA00022857"/>
    </source>
</evidence>
<dbReference type="PRINTS" id="PR00080">
    <property type="entry name" value="SDRFAMILY"/>
</dbReference>
<evidence type="ECO:0000256" key="1">
    <source>
        <dbReference type="ARBA" id="ARBA00006484"/>
    </source>
</evidence>
<name>A0A9P6DZI6_9AGAM</name>
<accession>A0A9P6DZI6</accession>
<comment type="similarity">
    <text evidence="1 4">Belongs to the short-chain dehydrogenases/reductases (SDR) family.</text>
</comment>
<dbReference type="InterPro" id="IPR036291">
    <property type="entry name" value="NAD(P)-bd_dom_sf"/>
</dbReference>
<dbReference type="Gene3D" id="3.40.50.720">
    <property type="entry name" value="NAD(P)-binding Rossmann-like Domain"/>
    <property type="match status" value="1"/>
</dbReference>
<dbReference type="GO" id="GO:0016491">
    <property type="term" value="F:oxidoreductase activity"/>
    <property type="evidence" value="ECO:0007669"/>
    <property type="project" value="UniProtKB-KW"/>
</dbReference>
<keyword evidence="6" id="KW-1185">Reference proteome</keyword>
<proteinExistence type="inferred from homology"/>
<dbReference type="PANTHER" id="PTHR43618:SF8">
    <property type="entry name" value="7ALPHA-HYDROXYSTEROID DEHYDROGENASE"/>
    <property type="match status" value="1"/>
</dbReference>
<dbReference type="OrthoDB" id="2898618at2759"/>
<dbReference type="Pfam" id="PF00106">
    <property type="entry name" value="adh_short"/>
    <property type="match status" value="1"/>
</dbReference>
<dbReference type="Proteomes" id="UP000886523">
    <property type="component" value="Unassembled WGS sequence"/>
</dbReference>
<comment type="caution">
    <text evidence="5">The sequence shown here is derived from an EMBL/GenBank/DDBJ whole genome shotgun (WGS) entry which is preliminary data.</text>
</comment>
<protein>
    <submittedName>
        <fullName evidence="5">Uncharacterized protein</fullName>
    </submittedName>
</protein>
<sequence>MSTADLTIPSLFNIRGQVAVVTGGGSGLGTMITAALVQNGAKVYISSRKEKPLKEVSEALTKLGPGSCHYFVTDLTTRAGCDALSAYIKSKESKIHILVNNSGASWGGPWDDFPEKEGWDRIFALNVKSLFYLTAGLSSLLAKDATNRAPGRVINISSIAGVVADPHSSRLSAPGTGLYSYHAAKASVNHLTKVQAAALSSKCVTVNAILPGVFPSKMTAFGFAKKGDQLVADQPTGRVGIPQDIAGTVLFLVSAASAHVTSSLIMLDGGSTKL</sequence>
<organism evidence="5 6">
    <name type="scientific">Hydnum rufescens UP504</name>
    <dbReference type="NCBI Taxonomy" id="1448309"/>
    <lineage>
        <taxon>Eukaryota</taxon>
        <taxon>Fungi</taxon>
        <taxon>Dikarya</taxon>
        <taxon>Basidiomycota</taxon>
        <taxon>Agaricomycotina</taxon>
        <taxon>Agaricomycetes</taxon>
        <taxon>Cantharellales</taxon>
        <taxon>Hydnaceae</taxon>
        <taxon>Hydnum</taxon>
    </lineage>
</organism>
<evidence type="ECO:0000313" key="5">
    <source>
        <dbReference type="EMBL" id="KAF9516010.1"/>
    </source>
</evidence>
<evidence type="ECO:0000256" key="3">
    <source>
        <dbReference type="ARBA" id="ARBA00023002"/>
    </source>
</evidence>
<dbReference type="InterPro" id="IPR002347">
    <property type="entry name" value="SDR_fam"/>
</dbReference>
<dbReference type="PRINTS" id="PR00081">
    <property type="entry name" value="GDHRDH"/>
</dbReference>